<dbReference type="PANTHER" id="PTHR43366">
    <property type="entry name" value="PYRUVATE SYNTHASE SUBUNIT PORC"/>
    <property type="match status" value="1"/>
</dbReference>
<dbReference type="EMBL" id="PHEX01000014">
    <property type="protein sequence ID" value="PKQ28481.1"/>
    <property type="molecule type" value="Genomic_DNA"/>
</dbReference>
<name>A0A2N3G6Z5_9ACTN</name>
<dbReference type="Gene3D" id="3.40.920.10">
    <property type="entry name" value="Pyruvate-ferredoxin oxidoreductase, PFOR, domain III"/>
    <property type="match status" value="1"/>
</dbReference>
<comment type="caution">
    <text evidence="3">The sequence shown here is derived from an EMBL/GenBank/DDBJ whole genome shotgun (WGS) entry which is preliminary data.</text>
</comment>
<protein>
    <recommendedName>
        <fullName evidence="2">Pyruvate/ketoisovalerate oxidoreductase catalytic domain-containing protein</fullName>
    </recommendedName>
</protein>
<dbReference type="SUPFAM" id="SSF53323">
    <property type="entry name" value="Pyruvate-ferredoxin oxidoreductase, PFOR, domain III"/>
    <property type="match status" value="1"/>
</dbReference>
<evidence type="ECO:0000313" key="4">
    <source>
        <dbReference type="Proteomes" id="UP000233654"/>
    </source>
</evidence>
<dbReference type="GO" id="GO:0016625">
    <property type="term" value="F:oxidoreductase activity, acting on the aldehyde or oxo group of donors, iron-sulfur protein as acceptor"/>
    <property type="evidence" value="ECO:0007669"/>
    <property type="project" value="InterPro"/>
</dbReference>
<dbReference type="InterPro" id="IPR011894">
    <property type="entry name" value="PorC_KorC"/>
</dbReference>
<dbReference type="Pfam" id="PF01558">
    <property type="entry name" value="POR"/>
    <property type="match status" value="1"/>
</dbReference>
<evidence type="ECO:0000313" key="3">
    <source>
        <dbReference type="EMBL" id="PKQ28481.1"/>
    </source>
</evidence>
<reference evidence="3 4" key="1">
    <citation type="journal article" date="2017" name="ISME J.">
        <title>Potential for microbial H2 and metal transformations associated with novel bacteria and archaea in deep terrestrial subsurface sediments.</title>
        <authorList>
            <person name="Hernsdorf A.W."/>
            <person name="Amano Y."/>
            <person name="Miyakawa K."/>
            <person name="Ise K."/>
            <person name="Suzuki Y."/>
            <person name="Anantharaman K."/>
            <person name="Probst A."/>
            <person name="Burstein D."/>
            <person name="Thomas B.C."/>
            <person name="Banfield J.F."/>
        </authorList>
    </citation>
    <scope>NUCLEOTIDE SEQUENCE [LARGE SCALE GENOMIC DNA]</scope>
    <source>
        <strain evidence="3">HGW-Actinobacteria-3</strain>
    </source>
</reference>
<gene>
    <name evidence="3" type="ORF">CVT63_02410</name>
</gene>
<accession>A0A2N3G6Z5</accession>
<dbReference type="InterPro" id="IPR002869">
    <property type="entry name" value="Pyrv_flavodox_OxRed_cen"/>
</dbReference>
<dbReference type="InterPro" id="IPR051626">
    <property type="entry name" value="Oxidoreductase_gamma_subunit"/>
</dbReference>
<dbReference type="NCBIfam" id="TIGR02175">
    <property type="entry name" value="PorC_KorC"/>
    <property type="match status" value="1"/>
</dbReference>
<dbReference type="PANTHER" id="PTHR43366:SF1">
    <property type="entry name" value="PYRUVATE SYNTHASE SUBUNIT PORC"/>
    <property type="match status" value="1"/>
</dbReference>
<organism evidence="3 4">
    <name type="scientific">Candidatus Anoxymicrobium japonicum</name>
    <dbReference type="NCBI Taxonomy" id="2013648"/>
    <lineage>
        <taxon>Bacteria</taxon>
        <taxon>Bacillati</taxon>
        <taxon>Actinomycetota</taxon>
        <taxon>Candidatus Geothermincolia</taxon>
        <taxon>Candidatus Geothermincolales</taxon>
        <taxon>Candidatus Anoxymicrobiaceae</taxon>
        <taxon>Candidatus Anoxymicrobium</taxon>
    </lineage>
</organism>
<feature type="domain" description="Pyruvate/ketoisovalerate oxidoreductase catalytic" evidence="2">
    <location>
        <begin position="10"/>
        <end position="175"/>
    </location>
</feature>
<keyword evidence="1" id="KW-0560">Oxidoreductase</keyword>
<sequence length="195" mass="21208">MFEIRVHGLGGQGAVTMCTWVAQAGYERGKHVQAFPFFGAERRGAPVKAFVRLDDNPIDLRSQIYQPDLLVVLSVDLVQKALQDGIKSGGRLMVNAPGEVAESLAECFSREVYYLDATGIALDLGLEVDGMPMVNLPLFGALACQSRVSDLNGALGIVRGIASKRGNLEIYEKAVTRGYEGVRKRQFFKSETGVL</sequence>
<evidence type="ECO:0000256" key="1">
    <source>
        <dbReference type="ARBA" id="ARBA00023002"/>
    </source>
</evidence>
<evidence type="ECO:0000259" key="2">
    <source>
        <dbReference type="Pfam" id="PF01558"/>
    </source>
</evidence>
<dbReference type="Proteomes" id="UP000233654">
    <property type="component" value="Unassembled WGS sequence"/>
</dbReference>
<proteinExistence type="predicted"/>
<dbReference type="AlphaFoldDB" id="A0A2N3G6Z5"/>
<dbReference type="InterPro" id="IPR019752">
    <property type="entry name" value="Pyrv/ketoisovalerate_OxRed_cat"/>
</dbReference>